<evidence type="ECO:0000256" key="5">
    <source>
        <dbReference type="ARBA" id="ARBA00023124"/>
    </source>
</evidence>
<dbReference type="OrthoDB" id="9782620at2"/>
<dbReference type="InParanoid" id="A0A420WIJ8"/>
<dbReference type="RefSeq" id="WP_121098662.1">
    <property type="nucleotide sequence ID" value="NZ_RBII01000001.1"/>
</dbReference>
<comment type="caution">
    <text evidence="9">The sequence shown here is derived from an EMBL/GenBank/DDBJ whole genome shotgun (WGS) entry which is preliminary data.</text>
</comment>
<evidence type="ECO:0000256" key="6">
    <source>
        <dbReference type="ARBA" id="ARBA00023125"/>
    </source>
</evidence>
<evidence type="ECO:0000256" key="4">
    <source>
        <dbReference type="ARBA" id="ARBA00022801"/>
    </source>
</evidence>
<comment type="similarity">
    <text evidence="1 8">Belongs to the SOS response-associated peptidase family.</text>
</comment>
<keyword evidence="5" id="KW-0190">Covalent protein-DNA linkage</keyword>
<keyword evidence="10" id="KW-1185">Reference proteome</keyword>
<evidence type="ECO:0000256" key="7">
    <source>
        <dbReference type="ARBA" id="ARBA00023239"/>
    </source>
</evidence>
<accession>A0A420WIJ8</accession>
<name>A0A420WIJ8_9PROT</name>
<proteinExistence type="inferred from homology"/>
<gene>
    <name evidence="9" type="ORF">DES40_0141</name>
</gene>
<evidence type="ECO:0000313" key="10">
    <source>
        <dbReference type="Proteomes" id="UP000282211"/>
    </source>
</evidence>
<dbReference type="EC" id="3.4.-.-" evidence="8"/>
<dbReference type="EMBL" id="RBII01000001">
    <property type="protein sequence ID" value="RKQ70840.1"/>
    <property type="molecule type" value="Genomic_DNA"/>
</dbReference>
<sequence length="225" mass="25937">MCGRYTLAGTLEQIRSDFKAEESLTEDWSWTPNYNISPGSVVPVIALNGQKRRKVVPMRWGLHPHWRKEPPEGRPLFNARVETAAEKASFRTPFRRRRALIPTNGWYEWEGVEKPKTPYFIKEDHDDVFAFIGLWDKWFVSEGIELLSCAILTTAATDRFKSIHHRMPVRLPMDLWDAWLDPDTDPHRVLEEVQGGKDLVFWEVDTAVNSGRATGDDLIKPANHA</sequence>
<keyword evidence="7" id="KW-0456">Lyase</keyword>
<keyword evidence="6" id="KW-0238">DNA-binding</keyword>
<keyword evidence="2 8" id="KW-0645">Protease</keyword>
<dbReference type="SUPFAM" id="SSF143081">
    <property type="entry name" value="BB1717-like"/>
    <property type="match status" value="1"/>
</dbReference>
<dbReference type="GO" id="GO:0016829">
    <property type="term" value="F:lyase activity"/>
    <property type="evidence" value="ECO:0007669"/>
    <property type="project" value="UniProtKB-KW"/>
</dbReference>
<dbReference type="InterPro" id="IPR036590">
    <property type="entry name" value="SRAP-like"/>
</dbReference>
<dbReference type="GO" id="GO:0003697">
    <property type="term" value="F:single-stranded DNA binding"/>
    <property type="evidence" value="ECO:0007669"/>
    <property type="project" value="InterPro"/>
</dbReference>
<dbReference type="Pfam" id="PF02586">
    <property type="entry name" value="SRAP"/>
    <property type="match status" value="1"/>
</dbReference>
<keyword evidence="3" id="KW-0227">DNA damage</keyword>
<dbReference type="PANTHER" id="PTHR13604:SF0">
    <property type="entry name" value="ABASIC SITE PROCESSING PROTEIN HMCES"/>
    <property type="match status" value="1"/>
</dbReference>
<dbReference type="Gene3D" id="3.90.1680.10">
    <property type="entry name" value="SOS response associated peptidase-like"/>
    <property type="match status" value="1"/>
</dbReference>
<reference evidence="9 10" key="1">
    <citation type="submission" date="2018-10" db="EMBL/GenBank/DDBJ databases">
        <title>Genomic Encyclopedia of Type Strains, Phase IV (KMG-IV): sequencing the most valuable type-strain genomes for metagenomic binning, comparative biology and taxonomic classification.</title>
        <authorList>
            <person name="Goeker M."/>
        </authorList>
    </citation>
    <scope>NUCLEOTIDE SEQUENCE [LARGE SCALE GENOMIC DNA]</scope>
    <source>
        <strain evidence="9 10">DSM 22008</strain>
    </source>
</reference>
<keyword evidence="4 8" id="KW-0378">Hydrolase</keyword>
<evidence type="ECO:0000256" key="3">
    <source>
        <dbReference type="ARBA" id="ARBA00022763"/>
    </source>
</evidence>
<dbReference type="GO" id="GO:0106300">
    <property type="term" value="P:protein-DNA covalent cross-linking repair"/>
    <property type="evidence" value="ECO:0007669"/>
    <property type="project" value="InterPro"/>
</dbReference>
<dbReference type="PANTHER" id="PTHR13604">
    <property type="entry name" value="DC12-RELATED"/>
    <property type="match status" value="1"/>
</dbReference>
<protein>
    <recommendedName>
        <fullName evidence="8">Abasic site processing protein</fullName>
        <ecNumber evidence="8">3.4.-.-</ecNumber>
    </recommendedName>
</protein>
<evidence type="ECO:0000256" key="8">
    <source>
        <dbReference type="RuleBase" id="RU364100"/>
    </source>
</evidence>
<organism evidence="9 10">
    <name type="scientific">Litorimonas taeanensis</name>
    <dbReference type="NCBI Taxonomy" id="568099"/>
    <lineage>
        <taxon>Bacteria</taxon>
        <taxon>Pseudomonadati</taxon>
        <taxon>Pseudomonadota</taxon>
        <taxon>Alphaproteobacteria</taxon>
        <taxon>Maricaulales</taxon>
        <taxon>Robiginitomaculaceae</taxon>
    </lineage>
</organism>
<evidence type="ECO:0000256" key="1">
    <source>
        <dbReference type="ARBA" id="ARBA00008136"/>
    </source>
</evidence>
<evidence type="ECO:0000313" key="9">
    <source>
        <dbReference type="EMBL" id="RKQ70840.1"/>
    </source>
</evidence>
<dbReference type="GO" id="GO:0006508">
    <property type="term" value="P:proteolysis"/>
    <property type="evidence" value="ECO:0007669"/>
    <property type="project" value="UniProtKB-KW"/>
</dbReference>
<dbReference type="InterPro" id="IPR003738">
    <property type="entry name" value="SRAP"/>
</dbReference>
<dbReference type="FunCoup" id="A0A420WIJ8">
    <property type="interactions" value="241"/>
</dbReference>
<evidence type="ECO:0000256" key="2">
    <source>
        <dbReference type="ARBA" id="ARBA00022670"/>
    </source>
</evidence>
<dbReference type="AlphaFoldDB" id="A0A420WIJ8"/>
<dbReference type="Proteomes" id="UP000282211">
    <property type="component" value="Unassembled WGS sequence"/>
</dbReference>
<dbReference type="GO" id="GO:0008233">
    <property type="term" value="F:peptidase activity"/>
    <property type="evidence" value="ECO:0007669"/>
    <property type="project" value="UniProtKB-KW"/>
</dbReference>